<dbReference type="InterPro" id="IPR025789">
    <property type="entry name" value="DOT1_dom"/>
</dbReference>
<accession>A0A8R1U5I6</accession>
<evidence type="ECO:0000256" key="5">
    <source>
        <dbReference type="ARBA" id="ARBA00022679"/>
    </source>
</evidence>
<evidence type="ECO:0000256" key="11">
    <source>
        <dbReference type="RuleBase" id="RU271113"/>
    </source>
</evidence>
<evidence type="ECO:0000256" key="2">
    <source>
        <dbReference type="ARBA" id="ARBA00012190"/>
    </source>
</evidence>
<evidence type="ECO:0000256" key="9">
    <source>
        <dbReference type="ARBA" id="ARBA00029821"/>
    </source>
</evidence>
<reference evidence="14" key="1">
    <citation type="journal article" date="2008" name="Nat. Genet.">
        <title>The Pristionchus pacificus genome provides a unique perspective on nematode lifestyle and parasitism.</title>
        <authorList>
            <person name="Dieterich C."/>
            <person name="Clifton S.W."/>
            <person name="Schuster L.N."/>
            <person name="Chinwalla A."/>
            <person name="Delehaunty K."/>
            <person name="Dinkelacker I."/>
            <person name="Fulton L."/>
            <person name="Fulton R."/>
            <person name="Godfrey J."/>
            <person name="Minx P."/>
            <person name="Mitreva M."/>
            <person name="Roeseler W."/>
            <person name="Tian H."/>
            <person name="Witte H."/>
            <person name="Yang S.P."/>
            <person name="Wilson R.K."/>
            <person name="Sommer R.J."/>
        </authorList>
    </citation>
    <scope>NUCLEOTIDE SEQUENCE [LARGE SCALE GENOMIC DNA]</scope>
    <source>
        <strain evidence="14">PS312</strain>
    </source>
</reference>
<dbReference type="InterPro" id="IPR030445">
    <property type="entry name" value="H3-K79_meTrfase"/>
</dbReference>
<keyword evidence="8 11" id="KW-0539">Nucleus</keyword>
<evidence type="ECO:0000256" key="6">
    <source>
        <dbReference type="ARBA" id="ARBA00022691"/>
    </source>
</evidence>
<gene>
    <name evidence="13" type="primary">WBGene00093015</name>
</gene>
<dbReference type="SUPFAM" id="SSF53335">
    <property type="entry name" value="S-adenosyl-L-methionine-dependent methyltransferases"/>
    <property type="match status" value="1"/>
</dbReference>
<dbReference type="Pfam" id="PF08123">
    <property type="entry name" value="DOT1"/>
    <property type="match status" value="1"/>
</dbReference>
<dbReference type="EnsemblMetazoa" id="PPA03461.1">
    <property type="protein sequence ID" value="PPA03461.1"/>
    <property type="gene ID" value="WBGene00093015"/>
</dbReference>
<dbReference type="PROSITE" id="PS51569">
    <property type="entry name" value="DOT1"/>
    <property type="match status" value="1"/>
</dbReference>
<keyword evidence="6 11" id="KW-0949">S-adenosyl-L-methionine</keyword>
<keyword evidence="7 11" id="KW-0156">Chromatin regulator</keyword>
<keyword evidence="5 11" id="KW-0808">Transferase</keyword>
<comment type="function">
    <text evidence="11">Histone methyltransferase that specifically trimethylates histone H3 to form H3K79me3. This methylation is required for telomere silencing and for the pachytene checkpoint during the meiotic cell cycle by allowing the recruitment of RAD9 to double strand breaks. Nucleosomes are preferred as substrate compared to free histone.</text>
</comment>
<evidence type="ECO:0000256" key="12">
    <source>
        <dbReference type="SAM" id="MobiDB-lite"/>
    </source>
</evidence>
<dbReference type="PANTHER" id="PTHR21451">
    <property type="entry name" value="HISTONE H3 METHYLTRANSFERASE"/>
    <property type="match status" value="1"/>
</dbReference>
<organism evidence="13 14">
    <name type="scientific">Pristionchus pacificus</name>
    <name type="common">Parasitic nematode worm</name>
    <dbReference type="NCBI Taxonomy" id="54126"/>
    <lineage>
        <taxon>Eukaryota</taxon>
        <taxon>Metazoa</taxon>
        <taxon>Ecdysozoa</taxon>
        <taxon>Nematoda</taxon>
        <taxon>Chromadorea</taxon>
        <taxon>Rhabditida</taxon>
        <taxon>Rhabditina</taxon>
        <taxon>Diplogasteromorpha</taxon>
        <taxon>Diplogasteroidea</taxon>
        <taxon>Neodiplogasteridae</taxon>
        <taxon>Pristionchus</taxon>
    </lineage>
</organism>
<feature type="region of interest" description="Disordered" evidence="12">
    <location>
        <begin position="425"/>
        <end position="482"/>
    </location>
</feature>
<dbReference type="CDD" id="cd02440">
    <property type="entry name" value="AdoMet_MTases"/>
    <property type="match status" value="1"/>
</dbReference>
<dbReference type="GO" id="GO:0031151">
    <property type="term" value="F:histone H3K79 methyltransferase activity"/>
    <property type="evidence" value="ECO:0000318"/>
    <property type="project" value="GO_Central"/>
</dbReference>
<evidence type="ECO:0000256" key="8">
    <source>
        <dbReference type="ARBA" id="ARBA00023242"/>
    </source>
</evidence>
<dbReference type="EC" id="2.1.1.360" evidence="2 11"/>
<feature type="compositionally biased region" description="Basic and acidic residues" evidence="12">
    <location>
        <begin position="464"/>
        <end position="482"/>
    </location>
</feature>
<evidence type="ECO:0000256" key="4">
    <source>
        <dbReference type="ARBA" id="ARBA00022603"/>
    </source>
</evidence>
<dbReference type="Proteomes" id="UP000005239">
    <property type="component" value="Unassembled WGS sequence"/>
</dbReference>
<evidence type="ECO:0000313" key="14">
    <source>
        <dbReference type="Proteomes" id="UP000005239"/>
    </source>
</evidence>
<dbReference type="AlphaFoldDB" id="A0A2A6CTK0"/>
<dbReference type="GO" id="GO:0032259">
    <property type="term" value="P:methylation"/>
    <property type="evidence" value="ECO:0007669"/>
    <property type="project" value="UniProtKB-KW"/>
</dbReference>
<feature type="compositionally biased region" description="Acidic residues" evidence="12">
    <location>
        <begin position="425"/>
        <end position="439"/>
    </location>
</feature>
<dbReference type="GO" id="GO:0031509">
    <property type="term" value="P:subtelomeric heterochromatin formation"/>
    <property type="evidence" value="ECO:0000318"/>
    <property type="project" value="GO_Central"/>
</dbReference>
<dbReference type="InterPro" id="IPR029063">
    <property type="entry name" value="SAM-dependent_MTases_sf"/>
</dbReference>
<evidence type="ECO:0000256" key="7">
    <source>
        <dbReference type="ARBA" id="ARBA00022853"/>
    </source>
</evidence>
<comment type="miscellaneous">
    <text evidence="11">In contrast to other lysine histone methyltransferases, it does not contain a SET domain, suggesting the existence of another mechanism for methylation of lysine residues of histones.</text>
</comment>
<reference evidence="13" key="2">
    <citation type="submission" date="2022-06" db="UniProtKB">
        <authorList>
            <consortium name="EnsemblMetazoa"/>
        </authorList>
    </citation>
    <scope>IDENTIFICATION</scope>
    <source>
        <strain evidence="13">PS312</strain>
    </source>
</reference>
<protein>
    <recommendedName>
        <fullName evidence="3 11">Histone-lysine N-methyltransferase, H3 lysine-79 specific</fullName>
        <ecNumber evidence="2 11">2.1.1.360</ecNumber>
    </recommendedName>
    <alternativeName>
        <fullName evidence="9 11">Histone H3-K79 methyltransferase</fullName>
    </alternativeName>
</protein>
<dbReference type="GO" id="GO:0140956">
    <property type="term" value="F:histone H3K79 trimethyltransferase activity"/>
    <property type="evidence" value="ECO:0007669"/>
    <property type="project" value="UniProtKB-EC"/>
</dbReference>
<dbReference type="GO" id="GO:0000077">
    <property type="term" value="P:DNA damage checkpoint signaling"/>
    <property type="evidence" value="ECO:0000318"/>
    <property type="project" value="GO_Central"/>
</dbReference>
<feature type="compositionally biased region" description="Basic and acidic residues" evidence="12">
    <location>
        <begin position="440"/>
        <end position="455"/>
    </location>
</feature>
<dbReference type="GO" id="GO:0000781">
    <property type="term" value="C:chromosome, telomeric region"/>
    <property type="evidence" value="ECO:0007669"/>
    <property type="project" value="GOC"/>
</dbReference>
<dbReference type="GO" id="GO:0006281">
    <property type="term" value="P:DNA repair"/>
    <property type="evidence" value="ECO:0000318"/>
    <property type="project" value="GO_Central"/>
</dbReference>
<dbReference type="PANTHER" id="PTHR21451:SF0">
    <property type="entry name" value="HISTONE-LYSINE N-METHYLTRANSFERASE, H3 LYSINE-79 SPECIFIC"/>
    <property type="match status" value="1"/>
</dbReference>
<comment type="catalytic activity">
    <reaction evidence="10 11">
        <text>L-lysyl(79)-[histone H3] + 3 S-adenosyl-L-methionine = N(6),N(6),N(6)-trimethyl-L-lysyl(79)-[histone H3] + 3 S-adenosyl-L-homocysteine + 3 H(+)</text>
        <dbReference type="Rhea" id="RHEA:60328"/>
        <dbReference type="Rhea" id="RHEA-COMP:15549"/>
        <dbReference type="Rhea" id="RHEA-COMP:15552"/>
        <dbReference type="ChEBI" id="CHEBI:15378"/>
        <dbReference type="ChEBI" id="CHEBI:29969"/>
        <dbReference type="ChEBI" id="CHEBI:57856"/>
        <dbReference type="ChEBI" id="CHEBI:59789"/>
        <dbReference type="ChEBI" id="CHEBI:61961"/>
        <dbReference type="EC" id="2.1.1.360"/>
    </reaction>
</comment>
<comment type="subcellular location">
    <subcellularLocation>
        <location evidence="1 11">Nucleus</location>
    </subcellularLocation>
</comment>
<proteinExistence type="inferred from homology"/>
<evidence type="ECO:0000313" key="13">
    <source>
        <dbReference type="EnsemblMetazoa" id="PPA03461.1"/>
    </source>
</evidence>
<dbReference type="Gene3D" id="3.40.50.150">
    <property type="entry name" value="Vaccinia Virus protein VP39"/>
    <property type="match status" value="1"/>
</dbReference>
<dbReference type="OrthoDB" id="443402at2759"/>
<comment type="similarity">
    <text evidence="11">Belongs to the class I-like SAM-binding methyltransferase superfamily. DOT1 family.</text>
</comment>
<accession>A0A2A6CTK0</accession>
<dbReference type="GO" id="GO:0005634">
    <property type="term" value="C:nucleus"/>
    <property type="evidence" value="ECO:0000318"/>
    <property type="project" value="GO_Central"/>
</dbReference>
<sequence>LVSFSEQTMVLIGGNGMQSVDVTFTLHSVVGGPPTHIFVKDGAVADHHEYEMNSHLTVLINLGMGLQECFKNNLKVEVEWDQQKRLWSLSWADIGRSLIYIKQMNNWMSTIAKEWRSQSHRPNNSPWVKNANCTSAVAKKIVTLAIVNPSALNKCYPGFSSMVYGETMLDQMEVIVDKLRLTKDDVFGDLGSGVGQLVAFVAAAARCRCFGIEINPQPARIANKLKEQFEGKRISEERTTTERVVDENGVTHFVPISRTLTARQLSKSPVDLFLDEYKLPLVKDPVSWSNGSGLQFVVFTVNHNKRKEIVKRGLTQFKSLPKDLVDALSKKHREMDLGDMQKMWWDKEYYPAILVAKGSKEVSGVVTVKNASLLAVTLTGERECEELIDDIAAEKRTWESLNIPNISTSLTNLCLYQVAGDHSDAEEAVEEEDKDDDERIIESSRKRRAADGVKEKRVKKRRESRSETKEGNDEEDKENRMA</sequence>
<name>A0A2A6CTK0_PRIPA</name>
<evidence type="ECO:0000256" key="10">
    <source>
        <dbReference type="ARBA" id="ARBA00047770"/>
    </source>
</evidence>
<keyword evidence="14" id="KW-1185">Reference proteome</keyword>
<evidence type="ECO:0000256" key="1">
    <source>
        <dbReference type="ARBA" id="ARBA00004123"/>
    </source>
</evidence>
<keyword evidence="4 11" id="KW-0489">Methyltransferase</keyword>
<evidence type="ECO:0000256" key="3">
    <source>
        <dbReference type="ARBA" id="ARBA00020987"/>
    </source>
</evidence>